<evidence type="ECO:0000256" key="1">
    <source>
        <dbReference type="ARBA" id="ARBA00023015"/>
    </source>
</evidence>
<evidence type="ECO:0000313" key="6">
    <source>
        <dbReference type="EMBL" id="MFC0222418.1"/>
    </source>
</evidence>
<gene>
    <name evidence="6" type="ORF">ACFFJG_07995</name>
</gene>
<proteinExistence type="predicted"/>
<keyword evidence="3" id="KW-0804">Transcription</keyword>
<evidence type="ECO:0000256" key="4">
    <source>
        <dbReference type="PROSITE-ProRule" id="PRU00335"/>
    </source>
</evidence>
<keyword evidence="7" id="KW-1185">Reference proteome</keyword>
<comment type="caution">
    <text evidence="6">The sequence shown here is derived from an EMBL/GenBank/DDBJ whole genome shotgun (WGS) entry which is preliminary data.</text>
</comment>
<dbReference type="Gene3D" id="1.10.10.60">
    <property type="entry name" value="Homeodomain-like"/>
    <property type="match status" value="1"/>
</dbReference>
<keyword evidence="1" id="KW-0805">Transcription regulation</keyword>
<dbReference type="InterPro" id="IPR009057">
    <property type="entry name" value="Homeodomain-like_sf"/>
</dbReference>
<sequence>MPTQRKTRTYDASARRAAAEQTRERVLAAARDLFVAGGYAATSVSEIARQAEVSVDTVYAAVGRKPQLLLTVVDMVLASSTQPLPATERDYVQEIRRAEGARRKLETYAAALARLMPTISPLLLALRDAGLTDPECAAAWRHITERRARNMLDLAADLRVTGEVRDDLTDQDVADLVWSTNSPEWFAAYCSRGRTPEQYAATLGDLWSRTLLAG</sequence>
<evidence type="ECO:0000313" key="7">
    <source>
        <dbReference type="Proteomes" id="UP001589698"/>
    </source>
</evidence>
<feature type="domain" description="HTH tetR-type" evidence="5">
    <location>
        <begin position="20"/>
        <end position="80"/>
    </location>
</feature>
<name>A0ABV6E0E5_9ACTN</name>
<evidence type="ECO:0000256" key="2">
    <source>
        <dbReference type="ARBA" id="ARBA00023125"/>
    </source>
</evidence>
<evidence type="ECO:0000256" key="3">
    <source>
        <dbReference type="ARBA" id="ARBA00023163"/>
    </source>
</evidence>
<keyword evidence="2 4" id="KW-0238">DNA-binding</keyword>
<dbReference type="EMBL" id="JBHLXH010000001">
    <property type="protein sequence ID" value="MFC0222418.1"/>
    <property type="molecule type" value="Genomic_DNA"/>
</dbReference>
<dbReference type="RefSeq" id="WP_378518070.1">
    <property type="nucleotide sequence ID" value="NZ_CBCSDI010000019.1"/>
</dbReference>
<feature type="DNA-binding region" description="H-T-H motif" evidence="4">
    <location>
        <begin position="43"/>
        <end position="62"/>
    </location>
</feature>
<dbReference type="InterPro" id="IPR036271">
    <property type="entry name" value="Tet_transcr_reg_TetR-rel_C_sf"/>
</dbReference>
<evidence type="ECO:0000259" key="5">
    <source>
        <dbReference type="PROSITE" id="PS50977"/>
    </source>
</evidence>
<dbReference type="Proteomes" id="UP001589698">
    <property type="component" value="Unassembled WGS sequence"/>
</dbReference>
<dbReference type="PANTHER" id="PTHR30055:SF234">
    <property type="entry name" value="HTH-TYPE TRANSCRIPTIONAL REGULATOR BETI"/>
    <property type="match status" value="1"/>
</dbReference>
<dbReference type="SUPFAM" id="SSF46689">
    <property type="entry name" value="Homeodomain-like"/>
    <property type="match status" value="1"/>
</dbReference>
<accession>A0ABV6E0E5</accession>
<organism evidence="6 7">
    <name type="scientific">Nocardioides zeicaulis</name>
    <dbReference type="NCBI Taxonomy" id="1776857"/>
    <lineage>
        <taxon>Bacteria</taxon>
        <taxon>Bacillati</taxon>
        <taxon>Actinomycetota</taxon>
        <taxon>Actinomycetes</taxon>
        <taxon>Propionibacteriales</taxon>
        <taxon>Nocardioidaceae</taxon>
        <taxon>Nocardioides</taxon>
    </lineage>
</organism>
<dbReference type="InterPro" id="IPR050109">
    <property type="entry name" value="HTH-type_TetR-like_transc_reg"/>
</dbReference>
<dbReference type="Pfam" id="PF00440">
    <property type="entry name" value="TetR_N"/>
    <property type="match status" value="1"/>
</dbReference>
<dbReference type="InterPro" id="IPR001647">
    <property type="entry name" value="HTH_TetR"/>
</dbReference>
<reference evidence="6 7" key="1">
    <citation type="submission" date="2024-09" db="EMBL/GenBank/DDBJ databases">
        <authorList>
            <person name="Sun Q."/>
            <person name="Mori K."/>
        </authorList>
    </citation>
    <scope>NUCLEOTIDE SEQUENCE [LARGE SCALE GENOMIC DNA]</scope>
    <source>
        <strain evidence="6 7">CCM 8654</strain>
    </source>
</reference>
<protein>
    <submittedName>
        <fullName evidence="6">TetR/AcrR family transcriptional regulator</fullName>
    </submittedName>
</protein>
<dbReference type="PROSITE" id="PS50977">
    <property type="entry name" value="HTH_TETR_2"/>
    <property type="match status" value="1"/>
</dbReference>
<dbReference type="PANTHER" id="PTHR30055">
    <property type="entry name" value="HTH-TYPE TRANSCRIPTIONAL REGULATOR RUTR"/>
    <property type="match status" value="1"/>
</dbReference>
<dbReference type="Gene3D" id="1.10.357.10">
    <property type="entry name" value="Tetracycline Repressor, domain 2"/>
    <property type="match status" value="1"/>
</dbReference>
<dbReference type="SUPFAM" id="SSF48498">
    <property type="entry name" value="Tetracyclin repressor-like, C-terminal domain"/>
    <property type="match status" value="1"/>
</dbReference>